<reference evidence="4 5" key="1">
    <citation type="submission" date="2015-03" db="EMBL/GenBank/DDBJ databases">
        <authorList>
            <person name="Murphy D."/>
        </authorList>
    </citation>
    <scope>NUCLEOTIDE SEQUENCE [LARGE SCALE GENOMIC DNA]</scope>
    <source>
        <strain evidence="4 5">KMM 520</strain>
    </source>
</reference>
<dbReference type="Pfam" id="PF10017">
    <property type="entry name" value="Methyltransf_33"/>
    <property type="match status" value="1"/>
</dbReference>
<dbReference type="Gene3D" id="3.40.50.150">
    <property type="entry name" value="Vaccinia Virus protein VP39"/>
    <property type="match status" value="1"/>
</dbReference>
<keyword evidence="1" id="KW-0489">Methyltransferase</keyword>
<dbReference type="OrthoDB" id="5289726at2"/>
<dbReference type="KEGG" id="ptn:PTRA_a1809"/>
<dbReference type="PATRIC" id="fig|1315283.4.peg.1563"/>
<dbReference type="GO" id="GO:0032259">
    <property type="term" value="P:methylation"/>
    <property type="evidence" value="ECO:0007669"/>
    <property type="project" value="UniProtKB-KW"/>
</dbReference>
<dbReference type="RefSeq" id="WP_058373343.1">
    <property type="nucleotide sequence ID" value="NZ_CP011034.1"/>
</dbReference>
<dbReference type="PANTHER" id="PTHR43397:SF1">
    <property type="entry name" value="ERGOTHIONEINE BIOSYNTHESIS PROTEIN 1"/>
    <property type="match status" value="1"/>
</dbReference>
<dbReference type="InterPro" id="IPR035094">
    <property type="entry name" value="EgtD"/>
</dbReference>
<dbReference type="InterPro" id="IPR019257">
    <property type="entry name" value="MeTrfase_dom"/>
</dbReference>
<dbReference type="PANTHER" id="PTHR43397">
    <property type="entry name" value="ERGOTHIONEINE BIOSYNTHESIS PROTEIN 1"/>
    <property type="match status" value="1"/>
</dbReference>
<name>A0A0U2WZB8_9GAMM</name>
<dbReference type="SUPFAM" id="SSF53335">
    <property type="entry name" value="S-adenosyl-L-methionine-dependent methyltransferases"/>
    <property type="match status" value="1"/>
</dbReference>
<organism evidence="4">
    <name type="scientific">Pseudoalteromonas translucida KMM 520</name>
    <dbReference type="NCBI Taxonomy" id="1315283"/>
    <lineage>
        <taxon>Bacteria</taxon>
        <taxon>Pseudomonadati</taxon>
        <taxon>Pseudomonadota</taxon>
        <taxon>Gammaproteobacteria</taxon>
        <taxon>Alteromonadales</taxon>
        <taxon>Pseudoalteromonadaceae</taxon>
        <taxon>Pseudoalteromonas</taxon>
    </lineage>
</organism>
<proteinExistence type="predicted"/>
<dbReference type="GO" id="GO:0008168">
    <property type="term" value="F:methyltransferase activity"/>
    <property type="evidence" value="ECO:0007669"/>
    <property type="project" value="UniProtKB-KW"/>
</dbReference>
<feature type="domain" description="Histidine-specific methyltransferase SAM-dependent" evidence="3">
    <location>
        <begin position="23"/>
        <end position="326"/>
    </location>
</feature>
<protein>
    <recommendedName>
        <fullName evidence="3">Histidine-specific methyltransferase SAM-dependent domain-containing protein</fullName>
    </recommendedName>
</protein>
<dbReference type="NCBIfam" id="TIGR03438">
    <property type="entry name" value="egtD_ergothio"/>
    <property type="match status" value="1"/>
</dbReference>
<accession>A0A0U2WZB8</accession>
<dbReference type="InterPro" id="IPR017804">
    <property type="entry name" value="MeTrfase_EgtD-like"/>
</dbReference>
<evidence type="ECO:0000259" key="3">
    <source>
        <dbReference type="Pfam" id="PF10017"/>
    </source>
</evidence>
<dbReference type="Proteomes" id="UP000065261">
    <property type="component" value="Chromosome I"/>
</dbReference>
<gene>
    <name evidence="4" type="ORF">PTRA_a1809</name>
</gene>
<dbReference type="InterPro" id="IPR029063">
    <property type="entry name" value="SAM-dependent_MTases_sf"/>
</dbReference>
<evidence type="ECO:0000256" key="2">
    <source>
        <dbReference type="ARBA" id="ARBA00022679"/>
    </source>
</evidence>
<sequence length="328" mass="37211">MSQMTTVKQCNINTTISNCEFLTDVISGLTQQQKSLPCKYFYDDKGAALFEQITRLQEYYVTRTELAILERHSKEIAQILPENLSIIEPGCGSGKKIAHLLAHMSKVKTFVPFEISTEMLNYSLAHLSPLFPELVIAPLLGDFTDSAIVKQLIKETALDSQTNLVYFPGSTIGNFNTLKAIEIMRNFQHLCGVNGYVLIGIDLVKQRQVLLDAYDDKLGVTAAFNKNLLQRINNELNGSFNLANFKHESRYNEQHNRIEMHLVSLCDQAVIINNQQINFKQGESIHTENSHKYTLESFKQLAAQANLSLEQTWQDDNNYFALCLLRPL</sequence>
<dbReference type="InterPro" id="IPR051128">
    <property type="entry name" value="EgtD_Methyltrsf_superfamily"/>
</dbReference>
<evidence type="ECO:0000313" key="5">
    <source>
        <dbReference type="Proteomes" id="UP000065261"/>
    </source>
</evidence>
<evidence type="ECO:0000313" key="4">
    <source>
        <dbReference type="EMBL" id="ALS32969.1"/>
    </source>
</evidence>
<keyword evidence="2" id="KW-0808">Transferase</keyword>
<dbReference type="AlphaFoldDB" id="A0A0U2WZB8"/>
<dbReference type="EMBL" id="CP011034">
    <property type="protein sequence ID" value="ALS32969.1"/>
    <property type="molecule type" value="Genomic_DNA"/>
</dbReference>
<evidence type="ECO:0000256" key="1">
    <source>
        <dbReference type="ARBA" id="ARBA00022603"/>
    </source>
</evidence>
<dbReference type="PIRSF" id="PIRSF018005">
    <property type="entry name" value="UCP018005"/>
    <property type="match status" value="1"/>
</dbReference>